<gene>
    <name evidence="2" type="ORF">ABID28_000785</name>
</gene>
<proteinExistence type="predicted"/>
<evidence type="ECO:0000313" key="2">
    <source>
        <dbReference type="EMBL" id="MET3634148.1"/>
    </source>
</evidence>
<sequence>MSSAFLKMLEKYQREKLSQFASEPAKTEPCLLFLGDSIMDLFKTEQLITQLTLVNRGISGIDTSFLLDHFDEITRGILPEKIFLLIGTNDLGQGEDPLSIYCRIDELCHRLSETFPQAQLYLQSVYPTHDSREFSETVGSRTNDRIEQLNQLLQGTRGVTYLDIHDKLIDLTGQLDKSYTTDGLHLSPLGYDQVAEVLETLL</sequence>
<dbReference type="RefSeq" id="WP_354368258.1">
    <property type="nucleotide sequence ID" value="NZ_JBEPLN010000009.1"/>
</dbReference>
<organism evidence="2 3">
    <name type="scientific">Streptococcus porcorum</name>
    <dbReference type="NCBI Taxonomy" id="701526"/>
    <lineage>
        <taxon>Bacteria</taxon>
        <taxon>Bacillati</taxon>
        <taxon>Bacillota</taxon>
        <taxon>Bacilli</taxon>
        <taxon>Lactobacillales</taxon>
        <taxon>Streptococcaceae</taxon>
        <taxon>Streptococcus</taxon>
    </lineage>
</organism>
<evidence type="ECO:0000313" key="3">
    <source>
        <dbReference type="Proteomes" id="UP001549037"/>
    </source>
</evidence>
<dbReference type="EMBL" id="JBEPLN010000009">
    <property type="protein sequence ID" value="MET3634148.1"/>
    <property type="molecule type" value="Genomic_DNA"/>
</dbReference>
<dbReference type="Pfam" id="PF13472">
    <property type="entry name" value="Lipase_GDSL_2"/>
    <property type="match status" value="1"/>
</dbReference>
<dbReference type="Gene3D" id="3.40.50.1110">
    <property type="entry name" value="SGNH hydrolase"/>
    <property type="match status" value="1"/>
</dbReference>
<dbReference type="Proteomes" id="UP001549037">
    <property type="component" value="Unassembled WGS sequence"/>
</dbReference>
<dbReference type="SUPFAM" id="SSF52266">
    <property type="entry name" value="SGNH hydrolase"/>
    <property type="match status" value="1"/>
</dbReference>
<protein>
    <submittedName>
        <fullName evidence="2">Lysophospholipase L1-like esterase</fullName>
    </submittedName>
</protein>
<dbReference type="InterPro" id="IPR036514">
    <property type="entry name" value="SGNH_hydro_sf"/>
</dbReference>
<feature type="domain" description="SGNH hydrolase-type esterase" evidence="1">
    <location>
        <begin position="49"/>
        <end position="192"/>
    </location>
</feature>
<evidence type="ECO:0000259" key="1">
    <source>
        <dbReference type="Pfam" id="PF13472"/>
    </source>
</evidence>
<dbReference type="InterPro" id="IPR051532">
    <property type="entry name" value="Ester_Hydrolysis_Enzymes"/>
</dbReference>
<name>A0ABV2JEE4_9STRE</name>
<comment type="caution">
    <text evidence="2">The sequence shown here is derived from an EMBL/GenBank/DDBJ whole genome shotgun (WGS) entry which is preliminary data.</text>
</comment>
<accession>A0ABV2JEE4</accession>
<keyword evidence="3" id="KW-1185">Reference proteome</keyword>
<dbReference type="InterPro" id="IPR013830">
    <property type="entry name" value="SGNH_hydro"/>
</dbReference>
<dbReference type="PANTHER" id="PTHR30383">
    <property type="entry name" value="THIOESTERASE 1/PROTEASE 1/LYSOPHOSPHOLIPASE L1"/>
    <property type="match status" value="1"/>
</dbReference>
<dbReference type="PANTHER" id="PTHR30383:SF5">
    <property type="entry name" value="SGNH HYDROLASE-TYPE ESTERASE DOMAIN-CONTAINING PROTEIN"/>
    <property type="match status" value="1"/>
</dbReference>
<reference evidence="2 3" key="1">
    <citation type="submission" date="2024-06" db="EMBL/GenBank/DDBJ databases">
        <title>Genomic Encyclopedia of Type Strains, Phase IV (KMG-IV): sequencing the most valuable type-strain genomes for metagenomic binning, comparative biology and taxonomic classification.</title>
        <authorList>
            <person name="Goeker M."/>
        </authorList>
    </citation>
    <scope>NUCLEOTIDE SEQUENCE [LARGE SCALE GENOMIC DNA]</scope>
    <source>
        <strain evidence="2 3">DSM 28302</strain>
    </source>
</reference>